<comment type="caution">
    <text evidence="4">The sequence shown here is derived from an EMBL/GenBank/DDBJ whole genome shotgun (WGS) entry which is preliminary data.</text>
</comment>
<evidence type="ECO:0000256" key="1">
    <source>
        <dbReference type="ARBA" id="ARBA00008898"/>
    </source>
</evidence>
<sequence length="181" mass="19215">MTARPGAVESRTVPAAIDPAAFRSLMRRHAAGVSVITLESDSGPVGFTATSLASLSAEPPLVCFNIAHTSSSLTALRAAQSLVIHVLDERDRAIAERFSRTAAERFADASSWTTLGTGEPLLVGVQCWMRVALVGKQDIGDHVLVVGQVTKAGLPDGDADPVRPLIYHDGRYHHGVPVREV</sequence>
<dbReference type="SMART" id="SM00903">
    <property type="entry name" value="Flavin_Reduct"/>
    <property type="match status" value="1"/>
</dbReference>
<evidence type="ECO:0000256" key="2">
    <source>
        <dbReference type="ARBA" id="ARBA00023002"/>
    </source>
</evidence>
<dbReference type="SUPFAM" id="SSF50475">
    <property type="entry name" value="FMN-binding split barrel"/>
    <property type="match status" value="1"/>
</dbReference>
<dbReference type="PANTHER" id="PTHR30466">
    <property type="entry name" value="FLAVIN REDUCTASE"/>
    <property type="match status" value="1"/>
</dbReference>
<dbReference type="InterPro" id="IPR012349">
    <property type="entry name" value="Split_barrel_FMN-bd"/>
</dbReference>
<gene>
    <name evidence="4" type="ORF">HGA05_26890</name>
</gene>
<accession>A0A846WVW4</accession>
<proteinExistence type="inferred from homology"/>
<evidence type="ECO:0000259" key="3">
    <source>
        <dbReference type="SMART" id="SM00903"/>
    </source>
</evidence>
<dbReference type="Gene3D" id="2.30.110.10">
    <property type="entry name" value="Electron Transport, Fmn-binding Protein, Chain A"/>
    <property type="match status" value="1"/>
</dbReference>
<dbReference type="RefSeq" id="WP_006370739.1">
    <property type="nucleotide sequence ID" value="NZ_JAAXPC010000030.1"/>
</dbReference>
<dbReference type="GO" id="GO:0010181">
    <property type="term" value="F:FMN binding"/>
    <property type="evidence" value="ECO:0007669"/>
    <property type="project" value="InterPro"/>
</dbReference>
<dbReference type="GO" id="GO:0006208">
    <property type="term" value="P:pyrimidine nucleobase catabolic process"/>
    <property type="evidence" value="ECO:0007669"/>
    <property type="project" value="TreeGrafter"/>
</dbReference>
<dbReference type="PANTHER" id="PTHR30466:SF1">
    <property type="entry name" value="FMN REDUCTASE (NADH) RUTF"/>
    <property type="match status" value="1"/>
</dbReference>
<name>A0A846WVW4_9ACTN</name>
<dbReference type="AlphaFoldDB" id="A0A846WVW4"/>
<comment type="similarity">
    <text evidence="1">Belongs to the non-flavoprotein flavin reductase family.</text>
</comment>
<feature type="domain" description="Flavin reductase like" evidence="3">
    <location>
        <begin position="26"/>
        <end position="174"/>
    </location>
</feature>
<dbReference type="InterPro" id="IPR002563">
    <property type="entry name" value="Flavin_Rdtase-like_dom"/>
</dbReference>
<reference evidence="4 5" key="1">
    <citation type="submission" date="2020-04" db="EMBL/GenBank/DDBJ databases">
        <title>MicrobeNet Type strains.</title>
        <authorList>
            <person name="Nicholson A.C."/>
        </authorList>
    </citation>
    <scope>NUCLEOTIDE SEQUENCE [LARGE SCALE GENOMIC DNA]</scope>
    <source>
        <strain evidence="4 5">ATCC BAA-14</strain>
    </source>
</reference>
<protein>
    <submittedName>
        <fullName evidence="4">Flavin reductase family protein</fullName>
    </submittedName>
</protein>
<dbReference type="Proteomes" id="UP000563898">
    <property type="component" value="Unassembled WGS sequence"/>
</dbReference>
<dbReference type="GO" id="GO:0042602">
    <property type="term" value="F:riboflavin reductase (NADPH) activity"/>
    <property type="evidence" value="ECO:0007669"/>
    <property type="project" value="TreeGrafter"/>
</dbReference>
<dbReference type="EMBL" id="JAAXPC010000030">
    <property type="protein sequence ID" value="NKY05187.1"/>
    <property type="molecule type" value="Genomic_DNA"/>
</dbReference>
<dbReference type="Pfam" id="PF01613">
    <property type="entry name" value="Flavin_Reduct"/>
    <property type="match status" value="1"/>
</dbReference>
<organism evidence="4 5">
    <name type="scientific">Gordonia polyisoprenivorans</name>
    <dbReference type="NCBI Taxonomy" id="84595"/>
    <lineage>
        <taxon>Bacteria</taxon>
        <taxon>Bacillati</taxon>
        <taxon>Actinomycetota</taxon>
        <taxon>Actinomycetes</taxon>
        <taxon>Mycobacteriales</taxon>
        <taxon>Gordoniaceae</taxon>
        <taxon>Gordonia</taxon>
    </lineage>
</organism>
<dbReference type="InterPro" id="IPR050268">
    <property type="entry name" value="NADH-dep_flavin_reductase"/>
</dbReference>
<keyword evidence="2" id="KW-0560">Oxidoreductase</keyword>
<evidence type="ECO:0000313" key="5">
    <source>
        <dbReference type="Proteomes" id="UP000563898"/>
    </source>
</evidence>
<evidence type="ECO:0000313" key="4">
    <source>
        <dbReference type="EMBL" id="NKY05187.1"/>
    </source>
</evidence>